<dbReference type="EMBL" id="FZQB01000004">
    <property type="protein sequence ID" value="SNT73124.1"/>
    <property type="molecule type" value="Genomic_DNA"/>
</dbReference>
<evidence type="ECO:0000313" key="1">
    <source>
        <dbReference type="EMBL" id="SNT73124.1"/>
    </source>
</evidence>
<dbReference type="OrthoDB" id="7775120at2"/>
<accession>A0A239PS42</accession>
<keyword evidence="2" id="KW-1185">Reference proteome</keyword>
<gene>
    <name evidence="1" type="ORF">SAMN05444959_104296</name>
</gene>
<reference evidence="1 2" key="1">
    <citation type="submission" date="2017-07" db="EMBL/GenBank/DDBJ databases">
        <authorList>
            <person name="Sun Z.S."/>
            <person name="Albrecht U."/>
            <person name="Echele G."/>
            <person name="Lee C.C."/>
        </authorList>
    </citation>
    <scope>NUCLEOTIDE SEQUENCE [LARGE SCALE GENOMIC DNA]</scope>
    <source>
        <strain evidence="1 2">DSM 14827</strain>
    </source>
</reference>
<sequence>MLVAALFLAGVGAAGQMVDASPRPETFEQEATRWLLEGRDLPPDYRPRLLEMTPSRRLQAIVFLRRSGLLTGKSWRLDDILKPAAQATEDEK</sequence>
<dbReference type="Proteomes" id="UP000198307">
    <property type="component" value="Unassembled WGS sequence"/>
</dbReference>
<organism evidence="1 2">
    <name type="scientific">Paracoccus seriniphilus</name>
    <dbReference type="NCBI Taxonomy" id="184748"/>
    <lineage>
        <taxon>Bacteria</taxon>
        <taxon>Pseudomonadati</taxon>
        <taxon>Pseudomonadota</taxon>
        <taxon>Alphaproteobacteria</taxon>
        <taxon>Rhodobacterales</taxon>
        <taxon>Paracoccaceae</taxon>
        <taxon>Paracoccus</taxon>
    </lineage>
</organism>
<proteinExistence type="predicted"/>
<protein>
    <submittedName>
        <fullName evidence="1">Uncharacterized protein</fullName>
    </submittedName>
</protein>
<evidence type="ECO:0000313" key="2">
    <source>
        <dbReference type="Proteomes" id="UP000198307"/>
    </source>
</evidence>
<dbReference type="AlphaFoldDB" id="A0A239PS42"/>
<name>A0A239PS42_9RHOB</name>
<dbReference type="RefSeq" id="WP_089343879.1">
    <property type="nucleotide sequence ID" value="NZ_CP067129.1"/>
</dbReference>